<dbReference type="Proteomes" id="UP000001593">
    <property type="component" value="Unassembled WGS sequence"/>
</dbReference>
<name>A7SRE2_NEMVE</name>
<protein>
    <submittedName>
        <fullName evidence="2">Uncharacterized protein</fullName>
    </submittedName>
</protein>
<evidence type="ECO:0000313" key="3">
    <source>
        <dbReference type="Proteomes" id="UP000001593"/>
    </source>
</evidence>
<keyword evidence="3" id="KW-1185">Reference proteome</keyword>
<reference evidence="2 3" key="1">
    <citation type="journal article" date="2007" name="Science">
        <title>Sea anemone genome reveals ancestral eumetazoan gene repertoire and genomic organization.</title>
        <authorList>
            <person name="Putnam N.H."/>
            <person name="Srivastava M."/>
            <person name="Hellsten U."/>
            <person name="Dirks B."/>
            <person name="Chapman J."/>
            <person name="Salamov A."/>
            <person name="Terry A."/>
            <person name="Shapiro H."/>
            <person name="Lindquist E."/>
            <person name="Kapitonov V.V."/>
            <person name="Jurka J."/>
            <person name="Genikhovich G."/>
            <person name="Grigoriev I.V."/>
            <person name="Lucas S.M."/>
            <person name="Steele R.E."/>
            <person name="Finnerty J.R."/>
            <person name="Technau U."/>
            <person name="Martindale M.Q."/>
            <person name="Rokhsar D.S."/>
        </authorList>
    </citation>
    <scope>NUCLEOTIDE SEQUENCE [LARGE SCALE GENOMIC DNA]</scope>
    <source>
        <strain evidence="3">CH2 X CH6</strain>
    </source>
</reference>
<dbReference type="EMBL" id="DS469760">
    <property type="protein sequence ID" value="EDO33739.1"/>
    <property type="molecule type" value="Genomic_DNA"/>
</dbReference>
<dbReference type="HOGENOM" id="CLU_680270_0_0_1"/>
<feature type="signal peptide" evidence="1">
    <location>
        <begin position="1"/>
        <end position="23"/>
    </location>
</feature>
<dbReference type="PROSITE" id="PS51257">
    <property type="entry name" value="PROKAR_LIPOPROTEIN"/>
    <property type="match status" value="1"/>
</dbReference>
<feature type="chain" id="PRO_5002715257" evidence="1">
    <location>
        <begin position="24"/>
        <end position="405"/>
    </location>
</feature>
<dbReference type="AlphaFoldDB" id="A7SRE2"/>
<keyword evidence="1" id="KW-0732">Signal</keyword>
<gene>
    <name evidence="2" type="ORF">NEMVEDRAFT_v1g246919</name>
</gene>
<evidence type="ECO:0000256" key="1">
    <source>
        <dbReference type="SAM" id="SignalP"/>
    </source>
</evidence>
<accession>A7SRE2</accession>
<organism evidence="2 3">
    <name type="scientific">Nematostella vectensis</name>
    <name type="common">Starlet sea anemone</name>
    <dbReference type="NCBI Taxonomy" id="45351"/>
    <lineage>
        <taxon>Eukaryota</taxon>
        <taxon>Metazoa</taxon>
        <taxon>Cnidaria</taxon>
        <taxon>Anthozoa</taxon>
        <taxon>Hexacorallia</taxon>
        <taxon>Actiniaria</taxon>
        <taxon>Edwardsiidae</taxon>
        <taxon>Nematostella</taxon>
    </lineage>
</organism>
<dbReference type="InParanoid" id="A7SRE2"/>
<proteinExistence type="predicted"/>
<sequence length="405" mass="45146">MKMASPRQLQILAIISVFSLSCAQVVMLGNCNKTFFNEEAAKCQRIALEKMVTLKRTCADVEMAMKEKCVEPHVSHCLKGTPYAVFMSSASQFLEKVMFTCNPSDSFISNGMLIQALQCNSSVMEVEDMLKRRIPDCWRPMARKLSGQNGNPQDPALCQMYQDAKRCVSNETARYCHNINVESDPCNIFCASKADHGKVCQELPKRMLCSNITELYSKVKQCHTTFIDLVSGNLSNTCSNTLPKYHNCIGGHIIGCFDPYPDPSQFTMIRDLVTSATWTTRLFCSAAPLNLATFPNDMKRFVPGCTQKFFVEAEKCGAGMRGTFKEKRSDKEFMCREFSGAKECFRGAARDYCGYSKDALDAITGDHFNPYCKDLKDISAAPKSQLVASAILLSICLQIARLVAL</sequence>
<evidence type="ECO:0000313" key="2">
    <source>
        <dbReference type="EMBL" id="EDO33739.1"/>
    </source>
</evidence>
<dbReference type="OMA" id="NETARYC"/>